<sequence>MTEIIPVTCPFCYDGGLENLENLIVIVQGWPVMGWRCSCCRKSFSILHPHVQAVIRKTLNEEFRKRRVRKNRKVSYHILKGEGNVGLGVMA</sequence>
<reference evidence="1 2" key="1">
    <citation type="submission" date="2011-10" db="EMBL/GenBank/DDBJ databases">
        <title>The Improved High-Quality Draft genome of Methanoplanus limicola DSM 2279.</title>
        <authorList>
            <consortium name="US DOE Joint Genome Institute (JGI-PGF)"/>
            <person name="Lucas S."/>
            <person name="Copeland A."/>
            <person name="Lapidus A."/>
            <person name="Glavina del Rio T."/>
            <person name="Dalin E."/>
            <person name="Tice H."/>
            <person name="Bruce D."/>
            <person name="Goodwin L."/>
            <person name="Pitluck S."/>
            <person name="Peters L."/>
            <person name="Mikhailova N."/>
            <person name="Lu M."/>
            <person name="Kyrpides N."/>
            <person name="Mavromatis K."/>
            <person name="Ivanova N."/>
            <person name="Markowitz V."/>
            <person name="Cheng J.-F."/>
            <person name="Hugenholtz P."/>
            <person name="Woyke T."/>
            <person name="Wu D."/>
            <person name="Wirth R."/>
            <person name="Brambilla E.-M."/>
            <person name="Klenk H.-P."/>
            <person name="Eisen J.A."/>
        </authorList>
    </citation>
    <scope>NUCLEOTIDE SEQUENCE [LARGE SCALE GENOMIC DNA]</scope>
    <source>
        <strain evidence="1 2">DSM 2279</strain>
    </source>
</reference>
<dbReference type="STRING" id="937775.Metlim_1250"/>
<evidence type="ECO:0000313" key="1">
    <source>
        <dbReference type="EMBL" id="EHQ35359.1"/>
    </source>
</evidence>
<dbReference type="EMBL" id="CM001436">
    <property type="protein sequence ID" value="EHQ35359.1"/>
    <property type="molecule type" value="Genomic_DNA"/>
</dbReference>
<name>H1Z192_9EURY</name>
<dbReference type="AlphaFoldDB" id="H1Z192"/>
<proteinExistence type="predicted"/>
<evidence type="ECO:0000313" key="2">
    <source>
        <dbReference type="Proteomes" id="UP000005741"/>
    </source>
</evidence>
<dbReference type="InParanoid" id="H1Z192"/>
<accession>H1Z192</accession>
<gene>
    <name evidence="1" type="ORF">Metlim_1250</name>
</gene>
<dbReference type="RefSeq" id="WP_004077110.1">
    <property type="nucleotide sequence ID" value="NZ_CM001436.1"/>
</dbReference>
<keyword evidence="2" id="KW-1185">Reference proteome</keyword>
<dbReference type="Proteomes" id="UP000005741">
    <property type="component" value="Chromosome"/>
</dbReference>
<organism evidence="1 2">
    <name type="scientific">Methanoplanus limicola DSM 2279</name>
    <dbReference type="NCBI Taxonomy" id="937775"/>
    <lineage>
        <taxon>Archaea</taxon>
        <taxon>Methanobacteriati</taxon>
        <taxon>Methanobacteriota</taxon>
        <taxon>Stenosarchaea group</taxon>
        <taxon>Methanomicrobia</taxon>
        <taxon>Methanomicrobiales</taxon>
        <taxon>Methanomicrobiaceae</taxon>
        <taxon>Methanoplanus</taxon>
    </lineage>
</organism>
<protein>
    <submittedName>
        <fullName evidence="1">Uncharacterized protein</fullName>
    </submittedName>
</protein>
<dbReference type="HOGENOM" id="CLU_2420064_0_0_2"/>